<sequence length="162" mass="18834">MCLATLLFFEAKSTDLKLSNDFYNYGPYDLVCSKYEVCIDSRVSNLTSSSTKLIKEGNNYFAWLNSTFFAQTRVDEKLNNPCKHYAIADIIEKFYDAENCVVKQGNYRTMLNFTEVSNSYFGSSFFYGEYKMKSTVYSKKRSILCVFLNVVFTKKKALYDRN</sequence>
<dbReference type="Proteomes" id="UP000691718">
    <property type="component" value="Unassembled WGS sequence"/>
</dbReference>
<dbReference type="EMBL" id="CAJQZP010000643">
    <property type="protein sequence ID" value="CAG4974211.1"/>
    <property type="molecule type" value="Genomic_DNA"/>
</dbReference>
<reference evidence="1" key="1">
    <citation type="submission" date="2021-04" db="EMBL/GenBank/DDBJ databases">
        <authorList>
            <person name="Tunstrom K."/>
        </authorList>
    </citation>
    <scope>NUCLEOTIDE SEQUENCE</scope>
</reference>
<proteinExistence type="predicted"/>
<dbReference type="AlphaFoldDB" id="A0A8S3WQ25"/>
<keyword evidence="2" id="KW-1185">Reference proteome</keyword>
<dbReference type="OrthoDB" id="7384942at2759"/>
<evidence type="ECO:0000313" key="1">
    <source>
        <dbReference type="EMBL" id="CAG4974211.1"/>
    </source>
</evidence>
<organism evidence="1 2">
    <name type="scientific">Parnassius apollo</name>
    <name type="common">Apollo butterfly</name>
    <name type="synonym">Papilio apollo</name>
    <dbReference type="NCBI Taxonomy" id="110799"/>
    <lineage>
        <taxon>Eukaryota</taxon>
        <taxon>Metazoa</taxon>
        <taxon>Ecdysozoa</taxon>
        <taxon>Arthropoda</taxon>
        <taxon>Hexapoda</taxon>
        <taxon>Insecta</taxon>
        <taxon>Pterygota</taxon>
        <taxon>Neoptera</taxon>
        <taxon>Endopterygota</taxon>
        <taxon>Lepidoptera</taxon>
        <taxon>Glossata</taxon>
        <taxon>Ditrysia</taxon>
        <taxon>Papilionoidea</taxon>
        <taxon>Papilionidae</taxon>
        <taxon>Parnassiinae</taxon>
        <taxon>Parnassini</taxon>
        <taxon>Parnassius</taxon>
        <taxon>Parnassius</taxon>
    </lineage>
</organism>
<comment type="caution">
    <text evidence="1">The sequence shown here is derived from an EMBL/GenBank/DDBJ whole genome shotgun (WGS) entry which is preliminary data.</text>
</comment>
<name>A0A8S3WQ25_PARAO</name>
<gene>
    <name evidence="1" type="ORF">PAPOLLO_LOCUS8897</name>
</gene>
<evidence type="ECO:0000313" key="2">
    <source>
        <dbReference type="Proteomes" id="UP000691718"/>
    </source>
</evidence>
<accession>A0A8S3WQ25</accession>
<protein>
    <submittedName>
        <fullName evidence="1">(apollo) hypothetical protein</fullName>
    </submittedName>
</protein>